<dbReference type="InterPro" id="IPR027417">
    <property type="entry name" value="P-loop_NTPase"/>
</dbReference>
<evidence type="ECO:0000313" key="12">
    <source>
        <dbReference type="Proteomes" id="UP000095280"/>
    </source>
</evidence>
<dbReference type="GO" id="GO:0005634">
    <property type="term" value="C:nucleus"/>
    <property type="evidence" value="ECO:0007669"/>
    <property type="project" value="UniProtKB-SubCell"/>
</dbReference>
<feature type="compositionally biased region" description="Basic and acidic residues" evidence="9">
    <location>
        <begin position="412"/>
        <end position="422"/>
    </location>
</feature>
<evidence type="ECO:0000256" key="2">
    <source>
        <dbReference type="ARBA" id="ARBA00007025"/>
    </source>
</evidence>
<dbReference type="SMART" id="SM00490">
    <property type="entry name" value="HELICc"/>
    <property type="match status" value="1"/>
</dbReference>
<dbReference type="InterPro" id="IPR014001">
    <property type="entry name" value="Helicase_ATP-bd"/>
</dbReference>
<dbReference type="InterPro" id="IPR044574">
    <property type="entry name" value="ARIP4-like"/>
</dbReference>
<feature type="region of interest" description="Disordered" evidence="9">
    <location>
        <begin position="1"/>
        <end position="30"/>
    </location>
</feature>
<dbReference type="GO" id="GO:0016887">
    <property type="term" value="F:ATP hydrolysis activity"/>
    <property type="evidence" value="ECO:0007669"/>
    <property type="project" value="InterPro"/>
</dbReference>
<dbReference type="PANTHER" id="PTHR45797">
    <property type="entry name" value="RAD54-LIKE"/>
    <property type="match status" value="1"/>
</dbReference>
<feature type="compositionally biased region" description="Acidic residues" evidence="9">
    <location>
        <begin position="128"/>
        <end position="151"/>
    </location>
</feature>
<dbReference type="SMART" id="SM00487">
    <property type="entry name" value="DEXDc"/>
    <property type="match status" value="1"/>
</dbReference>
<dbReference type="InterPro" id="IPR001650">
    <property type="entry name" value="Helicase_C-like"/>
</dbReference>
<feature type="region of interest" description="Disordered" evidence="9">
    <location>
        <begin position="1249"/>
        <end position="1362"/>
    </location>
</feature>
<protein>
    <submittedName>
        <fullName evidence="13">Helicase ATP-binding domain-containing protein</fullName>
    </submittedName>
</protein>
<feature type="compositionally biased region" description="Acidic residues" evidence="9">
    <location>
        <begin position="290"/>
        <end position="304"/>
    </location>
</feature>
<comment type="similarity">
    <text evidence="2">Belongs to the SNF2/RAD54 helicase family.</text>
</comment>
<evidence type="ECO:0000256" key="9">
    <source>
        <dbReference type="SAM" id="MobiDB-lite"/>
    </source>
</evidence>
<feature type="compositionally biased region" description="Low complexity" evidence="9">
    <location>
        <begin position="1251"/>
        <end position="1299"/>
    </location>
</feature>
<keyword evidence="12" id="KW-1185">Reference proteome</keyword>
<dbReference type="InterPro" id="IPR038718">
    <property type="entry name" value="SNF2-like_sf"/>
</dbReference>
<evidence type="ECO:0000313" key="13">
    <source>
        <dbReference type="WBParaSite" id="maker-uti_cns_0048081-snap-gene-0.5-mRNA-1"/>
    </source>
</evidence>
<feature type="compositionally biased region" description="Polar residues" evidence="9">
    <location>
        <begin position="1"/>
        <end position="13"/>
    </location>
</feature>
<evidence type="ECO:0000256" key="7">
    <source>
        <dbReference type="ARBA" id="ARBA00023125"/>
    </source>
</evidence>
<sequence>VFGFNNSLESFNGQQQEEEEQQQKLLMKQDLQQKQDLTTVGINGSGESASVRDTAKPMSVLEENDALSSVQNSAASAANGDAVEAAAEAAVAEIMGLDCLVSDECDPTDFFFSEAGVEDSPAEHGTAEFDEDFNDDDDDEDSTEEDCDEDDNAGKSAEDLLPPGVDQNELIKAAAKEAKRQRQQTPASSAAAAPTSEDSPTKRSKTLFERRNIRRIRDTKVDKATLEAQKAEMERRKRIQEKQQQASASAAAAKASTLETLLETKEDRLAAKAAAAAETSTTGSKADKTNDEDEDRDDEEDDDACCIVEPPPAKRSKTSSPTSASAKFLIPSAPSSSSGYYSSSNFSVGRNLLNRVPQYSSLNQLLTGRGVSSPLQQQQETIVIDSDDNEDAGNEDSDAAADKEDEDDGVDVDGKHAKDEHNVPDVSGRVLVNVSHPQDDSDIYLPSRIAKAIRPHQIGGVRFLYDNVVENLQLFNSTPGFGCILAHSMGLGKTLQVCAFCHALFSGVGVKSVLIIVPINTIQNWVAEFNHWLPVDEAACPDEADKRKFALHVISDSCKTMTARHRVISQWQEAGGVLLLGYEMFRLLLQKRYKTGGGGGSNSSRSLSRRSGSSASLQTQSGSQSQSQPKPEPDPIVIDVDKEDEALTIWEQVRSALVDPGPQVVICDEGHRIKNSAAGISKALKNLKTRRRVVMTGYPLQNNLLEYWCMVDFVRPNFLGTKQQFSNMFERPISNGQCVDSTLSDRKLMRYRAHVLHELLSGFVQRRSHSVLQKSLPPKTEFVLLLRMSPIQEALYSRFMQSLQSDGLSGWAAANPLKAFAVGCKIWNHPDILYHLLQAKASNLAAAADDLDIDYTCDVDGTGSAKDSAGLTPVQSGASLAESVASTSSTSAAAPAKKSRGRRSTVQKSDNSDLFNNVGSLTNNDNAVLSLDWAEEIMKNYKPNLLENGAKILAFQRILNESVSRDDKLLVFSQSLFTLDLLEQFLRTWPVDPESQDGIKWCKGVSYFRLDGSTAASDREKMINSFNSADSSAKLFLLSTRAGCLGINLIGANRVVVMDASWNPCHDCQAVCRVYRYGQVKPCYIYRLITDNTMERKIYDRQVSKQSVADRIVDEMNPNCQFTRQQVMLLMDYRPSDAELKPPTQEAVQAAIKESPDFMLERILLGSADAEDDQAAGVAAVQEASSTSGIRAVLTNAPFTHESLLLDRQEAKLTRAEKRKAREFYERDKMHCGLSSRQTYRESYSTHYALSSSGNGRWSSSSSTAGKPSAAPSPSTPQPQQQQRRNSKSAAGAAAAGAAAKKKSHKKKQPVSPAAPAPATVGSPAQTQLVAQHPTPQHQFVQQHQQLQLHQHQPYPQQQQQQ</sequence>
<keyword evidence="5" id="KW-0347">Helicase</keyword>
<evidence type="ECO:0000256" key="6">
    <source>
        <dbReference type="ARBA" id="ARBA00022840"/>
    </source>
</evidence>
<dbReference type="PROSITE" id="PS51194">
    <property type="entry name" value="HELICASE_CTER"/>
    <property type="match status" value="1"/>
</dbReference>
<keyword evidence="8" id="KW-0539">Nucleus</keyword>
<proteinExistence type="inferred from homology"/>
<evidence type="ECO:0000256" key="3">
    <source>
        <dbReference type="ARBA" id="ARBA00022741"/>
    </source>
</evidence>
<keyword evidence="4" id="KW-0378">Hydrolase</keyword>
<evidence type="ECO:0000259" key="10">
    <source>
        <dbReference type="PROSITE" id="PS51192"/>
    </source>
</evidence>
<feature type="region of interest" description="Disordered" evidence="9">
    <location>
        <begin position="371"/>
        <end position="422"/>
    </location>
</feature>
<feature type="domain" description="Helicase ATP-binding" evidence="10">
    <location>
        <begin position="474"/>
        <end position="717"/>
    </location>
</feature>
<feature type="compositionally biased region" description="Low complexity" evidence="9">
    <location>
        <begin position="183"/>
        <end position="198"/>
    </location>
</feature>
<feature type="region of interest" description="Disordered" evidence="9">
    <location>
        <begin position="595"/>
        <end position="636"/>
    </location>
</feature>
<feature type="compositionally biased region" description="Low complexity" evidence="9">
    <location>
        <begin position="602"/>
        <end position="628"/>
    </location>
</feature>
<feature type="compositionally biased region" description="Low complexity" evidence="9">
    <location>
        <begin position="1310"/>
        <end position="1325"/>
    </location>
</feature>
<feature type="region of interest" description="Disordered" evidence="9">
    <location>
        <begin position="891"/>
        <end position="911"/>
    </location>
</feature>
<keyword evidence="6" id="KW-0067">ATP-binding</keyword>
<evidence type="ECO:0000256" key="8">
    <source>
        <dbReference type="ARBA" id="ARBA00023242"/>
    </source>
</evidence>
<accession>A0A1I8JIM5</accession>
<dbReference type="InterPro" id="IPR049730">
    <property type="entry name" value="SNF2/RAD54-like_C"/>
</dbReference>
<evidence type="ECO:0000256" key="1">
    <source>
        <dbReference type="ARBA" id="ARBA00004123"/>
    </source>
</evidence>
<feature type="compositionally biased region" description="Low complexity" evidence="9">
    <location>
        <begin position="318"/>
        <end position="344"/>
    </location>
</feature>
<feature type="domain" description="Helicase C-terminal" evidence="11">
    <location>
        <begin position="954"/>
        <end position="1120"/>
    </location>
</feature>
<dbReference type="WBParaSite" id="maker-uti_cns_0048081-snap-gene-0.5-mRNA-1">
    <property type="protein sequence ID" value="maker-uti_cns_0048081-snap-gene-0.5-mRNA-1"/>
    <property type="gene ID" value="maker-uti_cns_0048081-snap-gene-0.5"/>
</dbReference>
<dbReference type="InterPro" id="IPR000330">
    <property type="entry name" value="SNF2_N"/>
</dbReference>
<dbReference type="CDD" id="cd18793">
    <property type="entry name" value="SF2_C_SNF"/>
    <property type="match status" value="1"/>
</dbReference>
<feature type="compositionally biased region" description="Basic residues" evidence="9">
    <location>
        <begin position="1300"/>
        <end position="1309"/>
    </location>
</feature>
<evidence type="ECO:0000256" key="4">
    <source>
        <dbReference type="ARBA" id="ARBA00022801"/>
    </source>
</evidence>
<evidence type="ECO:0000256" key="5">
    <source>
        <dbReference type="ARBA" id="ARBA00022806"/>
    </source>
</evidence>
<dbReference type="Pfam" id="PF00271">
    <property type="entry name" value="Helicase_C"/>
    <property type="match status" value="1"/>
</dbReference>
<dbReference type="Pfam" id="PF00176">
    <property type="entry name" value="SNF2-rel_dom"/>
    <property type="match status" value="1"/>
</dbReference>
<dbReference type="Proteomes" id="UP000095280">
    <property type="component" value="Unplaced"/>
</dbReference>
<dbReference type="Gene3D" id="3.40.50.10810">
    <property type="entry name" value="Tandem AAA-ATPase domain"/>
    <property type="match status" value="2"/>
</dbReference>
<feature type="compositionally biased region" description="Acidic residues" evidence="9">
    <location>
        <begin position="385"/>
        <end position="411"/>
    </location>
</feature>
<feature type="region of interest" description="Disordered" evidence="9">
    <location>
        <begin position="110"/>
        <end position="256"/>
    </location>
</feature>
<dbReference type="PROSITE" id="PS51192">
    <property type="entry name" value="HELICASE_ATP_BIND_1"/>
    <property type="match status" value="1"/>
</dbReference>
<dbReference type="Gene3D" id="1.20.120.850">
    <property type="entry name" value="SWI2/SNF2 ATPases, N-terminal domain"/>
    <property type="match status" value="1"/>
</dbReference>
<comment type="subcellular location">
    <subcellularLocation>
        <location evidence="1">Nucleus</location>
    </subcellularLocation>
</comment>
<dbReference type="GO" id="GO:0003677">
    <property type="term" value="F:DNA binding"/>
    <property type="evidence" value="ECO:0007669"/>
    <property type="project" value="UniProtKB-KW"/>
</dbReference>
<name>A0A1I8JIM5_9PLAT</name>
<reference evidence="13" key="1">
    <citation type="submission" date="2016-11" db="UniProtKB">
        <authorList>
            <consortium name="WormBaseParasite"/>
        </authorList>
    </citation>
    <scope>IDENTIFICATION</scope>
</reference>
<feature type="compositionally biased region" description="Low complexity" evidence="9">
    <location>
        <begin position="242"/>
        <end position="256"/>
    </location>
</feature>
<evidence type="ECO:0000259" key="11">
    <source>
        <dbReference type="PROSITE" id="PS51194"/>
    </source>
</evidence>
<dbReference type="GO" id="GO:0004386">
    <property type="term" value="F:helicase activity"/>
    <property type="evidence" value="ECO:0007669"/>
    <property type="project" value="UniProtKB-KW"/>
</dbReference>
<feature type="compositionally biased region" description="Low complexity" evidence="9">
    <location>
        <begin position="1332"/>
        <end position="1362"/>
    </location>
</feature>
<dbReference type="PANTHER" id="PTHR45797:SF1">
    <property type="entry name" value="HELICASE ARIP4"/>
    <property type="match status" value="1"/>
</dbReference>
<dbReference type="Gene3D" id="3.40.50.300">
    <property type="entry name" value="P-loop containing nucleotide triphosphate hydrolases"/>
    <property type="match status" value="2"/>
</dbReference>
<dbReference type="GO" id="GO:0005524">
    <property type="term" value="F:ATP binding"/>
    <property type="evidence" value="ECO:0007669"/>
    <property type="project" value="UniProtKB-KW"/>
</dbReference>
<keyword evidence="7" id="KW-0238">DNA-binding</keyword>
<dbReference type="SUPFAM" id="SSF52540">
    <property type="entry name" value="P-loop containing nucleoside triphosphate hydrolases"/>
    <property type="match status" value="2"/>
</dbReference>
<organism evidence="12 13">
    <name type="scientific">Macrostomum lignano</name>
    <dbReference type="NCBI Taxonomy" id="282301"/>
    <lineage>
        <taxon>Eukaryota</taxon>
        <taxon>Metazoa</taxon>
        <taxon>Spiralia</taxon>
        <taxon>Lophotrochozoa</taxon>
        <taxon>Platyhelminthes</taxon>
        <taxon>Rhabditophora</taxon>
        <taxon>Macrostomorpha</taxon>
        <taxon>Macrostomida</taxon>
        <taxon>Macrostomidae</taxon>
        <taxon>Macrostomum</taxon>
    </lineage>
</organism>
<feature type="compositionally biased region" description="Basic and acidic residues" evidence="9">
    <location>
        <begin position="206"/>
        <end position="235"/>
    </location>
</feature>
<feature type="region of interest" description="Disordered" evidence="9">
    <location>
        <begin position="269"/>
        <end position="344"/>
    </location>
</feature>
<keyword evidence="3" id="KW-0547">Nucleotide-binding</keyword>